<dbReference type="GO" id="GO:0046394">
    <property type="term" value="P:carboxylic acid biosynthetic process"/>
    <property type="evidence" value="ECO:0007669"/>
    <property type="project" value="UniProtKB-ARBA"/>
</dbReference>
<keyword evidence="6" id="KW-0032">Aminotransferase</keyword>
<comment type="cofactor">
    <cofactor evidence="1 5">
        <name>pyridoxal 5'-phosphate</name>
        <dbReference type="ChEBI" id="CHEBI:597326"/>
    </cofactor>
</comment>
<proteinExistence type="inferred from homology"/>
<keyword evidence="7" id="KW-1185">Reference proteome</keyword>
<dbReference type="eggNOG" id="COG0115">
    <property type="taxonomic scope" value="Bacteria"/>
</dbReference>
<dbReference type="InterPro" id="IPR043131">
    <property type="entry name" value="BCAT-like_N"/>
</dbReference>
<evidence type="ECO:0000256" key="4">
    <source>
        <dbReference type="RuleBase" id="RU004106"/>
    </source>
</evidence>
<keyword evidence="3 5" id="KW-0663">Pyridoxal phosphate</keyword>
<dbReference type="GO" id="GO:0005829">
    <property type="term" value="C:cytosol"/>
    <property type="evidence" value="ECO:0007669"/>
    <property type="project" value="TreeGrafter"/>
</dbReference>
<reference evidence="7" key="1">
    <citation type="submission" date="2016-11" db="EMBL/GenBank/DDBJ databases">
        <authorList>
            <person name="Varghese N."/>
            <person name="Submissions S."/>
        </authorList>
    </citation>
    <scope>NUCLEOTIDE SEQUENCE [LARGE SCALE GENOMIC DNA]</scope>
    <source>
        <strain evidence="7">313</strain>
    </source>
</reference>
<protein>
    <submittedName>
        <fullName evidence="6">Branched-chain amino acid aminotransferase</fullName>
    </submittedName>
</protein>
<evidence type="ECO:0000313" key="6">
    <source>
        <dbReference type="EMBL" id="SIO25963.1"/>
    </source>
</evidence>
<dbReference type="RefSeq" id="WP_034546190.1">
    <property type="nucleotide sequence ID" value="NZ_FSRN01000001.1"/>
</dbReference>
<evidence type="ECO:0000313" key="7">
    <source>
        <dbReference type="Proteomes" id="UP000184758"/>
    </source>
</evidence>
<dbReference type="STRING" id="28230.SAMN05878443_2242"/>
<sequence length="277" mass="31285">MEQVEESFYFINDQKTPVEDTTVFNQLEGKTIYEVIRVQQGIALFLEDHLERFKASAAATDLFLKDSDAAITQRIYQLISINQVTHKNIKLILNASKGLLIFFTKTVYPPQAYYLNGMHTTLFKMERTDPTIKTLRNDYQKAVLAEREKQQAYEVLLVDQTDHVTEGSRSNLFIVKNNKLYTSPAKNVLLGIVRKKTLALCAMLGLEVIEENISVSKLVEIDGAFITGTGNNILPIQSIGDLTLHSTNNPIIKALMSEYTNLVATYINEHQAIDPLI</sequence>
<dbReference type="SUPFAM" id="SSF56752">
    <property type="entry name" value="D-aminoacid aminotransferase-like PLP-dependent enzymes"/>
    <property type="match status" value="1"/>
</dbReference>
<dbReference type="PROSITE" id="PS00770">
    <property type="entry name" value="AA_TRANSFER_CLASS_4"/>
    <property type="match status" value="1"/>
</dbReference>
<dbReference type="PANTHER" id="PTHR42743">
    <property type="entry name" value="AMINO-ACID AMINOTRANSFERASE"/>
    <property type="match status" value="1"/>
</dbReference>
<dbReference type="AlphaFoldDB" id="A0A1N6I1U1"/>
<dbReference type="InterPro" id="IPR001544">
    <property type="entry name" value="Aminotrans_IV"/>
</dbReference>
<dbReference type="Proteomes" id="UP000184758">
    <property type="component" value="Unassembled WGS sequence"/>
</dbReference>
<gene>
    <name evidence="6" type="ORF">SAMN05878443_2242</name>
</gene>
<dbReference type="CDD" id="cd00449">
    <property type="entry name" value="PLPDE_IV"/>
    <property type="match status" value="1"/>
</dbReference>
<dbReference type="GO" id="GO:0008483">
    <property type="term" value="F:transaminase activity"/>
    <property type="evidence" value="ECO:0007669"/>
    <property type="project" value="UniProtKB-KW"/>
</dbReference>
<accession>A0A1N6I1U1</accession>
<dbReference type="InterPro" id="IPR043132">
    <property type="entry name" value="BCAT-like_C"/>
</dbReference>
<dbReference type="Pfam" id="PF01063">
    <property type="entry name" value="Aminotran_4"/>
    <property type="match status" value="1"/>
</dbReference>
<organism evidence="6 7">
    <name type="scientific">Carnobacterium alterfunditum</name>
    <dbReference type="NCBI Taxonomy" id="28230"/>
    <lineage>
        <taxon>Bacteria</taxon>
        <taxon>Bacillati</taxon>
        <taxon>Bacillota</taxon>
        <taxon>Bacilli</taxon>
        <taxon>Lactobacillales</taxon>
        <taxon>Carnobacteriaceae</taxon>
        <taxon>Carnobacterium</taxon>
    </lineage>
</organism>
<dbReference type="FunFam" id="3.20.10.10:FF:000002">
    <property type="entry name" value="D-alanine aminotransferase"/>
    <property type="match status" value="1"/>
</dbReference>
<comment type="similarity">
    <text evidence="2 4">Belongs to the class-IV pyridoxal-phosphate-dependent aminotransferase family.</text>
</comment>
<evidence type="ECO:0000256" key="5">
    <source>
        <dbReference type="RuleBase" id="RU004516"/>
    </source>
</evidence>
<dbReference type="GO" id="GO:0008652">
    <property type="term" value="P:amino acid biosynthetic process"/>
    <property type="evidence" value="ECO:0007669"/>
    <property type="project" value="UniProtKB-ARBA"/>
</dbReference>
<dbReference type="InterPro" id="IPR050571">
    <property type="entry name" value="Class-IV_PLP-Dep_Aminotrnsfr"/>
</dbReference>
<dbReference type="EMBL" id="FSRN01000001">
    <property type="protein sequence ID" value="SIO25963.1"/>
    <property type="molecule type" value="Genomic_DNA"/>
</dbReference>
<dbReference type="Gene3D" id="3.30.470.10">
    <property type="match status" value="1"/>
</dbReference>
<dbReference type="OrthoDB" id="9805628at2"/>
<dbReference type="Gene3D" id="3.20.10.10">
    <property type="entry name" value="D-amino Acid Aminotransferase, subunit A, domain 2"/>
    <property type="match status" value="1"/>
</dbReference>
<name>A0A1N6I1U1_9LACT</name>
<dbReference type="InterPro" id="IPR018300">
    <property type="entry name" value="Aminotrans_IV_CS"/>
</dbReference>
<evidence type="ECO:0000256" key="3">
    <source>
        <dbReference type="ARBA" id="ARBA00022898"/>
    </source>
</evidence>
<dbReference type="PANTHER" id="PTHR42743:SF11">
    <property type="entry name" value="AMINODEOXYCHORISMATE LYASE"/>
    <property type="match status" value="1"/>
</dbReference>
<dbReference type="InterPro" id="IPR036038">
    <property type="entry name" value="Aminotransferase-like"/>
</dbReference>
<evidence type="ECO:0000256" key="1">
    <source>
        <dbReference type="ARBA" id="ARBA00001933"/>
    </source>
</evidence>
<keyword evidence="6" id="KW-0808">Transferase</keyword>
<evidence type="ECO:0000256" key="2">
    <source>
        <dbReference type="ARBA" id="ARBA00009320"/>
    </source>
</evidence>